<evidence type="ECO:0000259" key="2">
    <source>
        <dbReference type="PROSITE" id="PS50801"/>
    </source>
</evidence>
<evidence type="ECO:0000313" key="4">
    <source>
        <dbReference type="Proteomes" id="UP000295560"/>
    </source>
</evidence>
<dbReference type="InterPro" id="IPR036513">
    <property type="entry name" value="STAS_dom_sf"/>
</dbReference>
<evidence type="ECO:0000256" key="1">
    <source>
        <dbReference type="SAM" id="MobiDB-lite"/>
    </source>
</evidence>
<protein>
    <submittedName>
        <fullName evidence="3">Anti-anti-sigma factor</fullName>
    </submittedName>
</protein>
<accession>A0A4R1HJM1</accession>
<proteinExistence type="predicted"/>
<dbReference type="EMBL" id="SMFZ01000002">
    <property type="protein sequence ID" value="TCK21093.1"/>
    <property type="molecule type" value="Genomic_DNA"/>
</dbReference>
<organism evidence="3 4">
    <name type="scientific">Pseudonocardia endophytica</name>
    <dbReference type="NCBI Taxonomy" id="401976"/>
    <lineage>
        <taxon>Bacteria</taxon>
        <taxon>Bacillati</taxon>
        <taxon>Actinomycetota</taxon>
        <taxon>Actinomycetes</taxon>
        <taxon>Pseudonocardiales</taxon>
        <taxon>Pseudonocardiaceae</taxon>
        <taxon>Pseudonocardia</taxon>
    </lineage>
</organism>
<dbReference type="InterPro" id="IPR002645">
    <property type="entry name" value="STAS_dom"/>
</dbReference>
<dbReference type="PROSITE" id="PS50801">
    <property type="entry name" value="STAS"/>
    <property type="match status" value="1"/>
</dbReference>
<feature type="region of interest" description="Disordered" evidence="1">
    <location>
        <begin position="1"/>
        <end position="45"/>
    </location>
</feature>
<dbReference type="Gene3D" id="3.30.750.24">
    <property type="entry name" value="STAS domain"/>
    <property type="match status" value="1"/>
</dbReference>
<dbReference type="RefSeq" id="WP_165922472.1">
    <property type="nucleotide sequence ID" value="NZ_SMFZ01000002.1"/>
</dbReference>
<feature type="compositionally biased region" description="Low complexity" evidence="1">
    <location>
        <begin position="21"/>
        <end position="30"/>
    </location>
</feature>
<dbReference type="AlphaFoldDB" id="A0A4R1HJM1"/>
<dbReference type="Pfam" id="PF01740">
    <property type="entry name" value="STAS"/>
    <property type="match status" value="1"/>
</dbReference>
<dbReference type="SUPFAM" id="SSF52091">
    <property type="entry name" value="SpoIIaa-like"/>
    <property type="match status" value="1"/>
</dbReference>
<sequence>MTTPPHDAMRTPPDRPFTVVAPAPDAARAAGKPDDDDAPPGSGVRVRITRTRPDVTVVTLAGDLDIATADVAATALADTVIAGAGGWIVLDLNHVSVLSAHGLAVILASRDHARHHGGTVVLVVDQAAPASRTLRFLHPANAPATYPTLTTALTALTGPEPE</sequence>
<dbReference type="CDD" id="cd07043">
    <property type="entry name" value="STAS_anti-anti-sigma_factors"/>
    <property type="match status" value="1"/>
</dbReference>
<comment type="caution">
    <text evidence="3">The sequence shown here is derived from an EMBL/GenBank/DDBJ whole genome shotgun (WGS) entry which is preliminary data.</text>
</comment>
<evidence type="ECO:0000313" key="3">
    <source>
        <dbReference type="EMBL" id="TCK21093.1"/>
    </source>
</evidence>
<gene>
    <name evidence="3" type="ORF">EV378_5068</name>
</gene>
<name>A0A4R1HJM1_PSEEN</name>
<feature type="domain" description="STAS" evidence="2">
    <location>
        <begin position="45"/>
        <end position="156"/>
    </location>
</feature>
<dbReference type="Proteomes" id="UP000295560">
    <property type="component" value="Unassembled WGS sequence"/>
</dbReference>
<keyword evidence="4" id="KW-1185">Reference proteome</keyword>
<reference evidence="3 4" key="1">
    <citation type="submission" date="2019-03" db="EMBL/GenBank/DDBJ databases">
        <title>Sequencing the genomes of 1000 actinobacteria strains.</title>
        <authorList>
            <person name="Klenk H.-P."/>
        </authorList>
    </citation>
    <scope>NUCLEOTIDE SEQUENCE [LARGE SCALE GENOMIC DNA]</scope>
    <source>
        <strain evidence="3 4">DSM 44969</strain>
    </source>
</reference>